<name>A0A0F6W9P7_9BACT</name>
<proteinExistence type="predicted"/>
<sequence>MVLAVLLVGCDCGGGGSGACESAGDCRRGQACIDGTCVAGMDGAITPDAGSDAAVACGAGTRACGEACCGEGEVCGTDVECCARESLCGSVCCDDGQVCEQAVCRTACGERARCHDESGAEICCGDGEVCASDRCFLPDTECDDFIDCEAGEYCEPTLGRCLPQPTGEECVARPTGGEVRPTLLWHWTGAGAALPAYNQVMMAPMVASLNDDDGDGDADADDVPDVVFNTFCGVAGMGCAYGNYSSDGVLRAVSGADGSSVFDVVDPAHRTIPGSQVAIGDIDGDGWNEIVTCASDADGIGGVIAFHHDGSFYWRSSDVRVSCAQAAPSIADLDADGVPEVFVRYTVLDARSGDVESHHDCVGTGGWATNAHNPCDYTTAADLDGDGDLEIVGGNAAYRADGSVLYDRTAEFNDGYPAIGDLDRNGTPEIIVVHSAFTPAPYAGDHWLRALRNDGTDFWAAPVDINAGLAPAADVTAGTVGGGGPPTIANFDDDPDAEIGVAGAYAYAVFEPDGTRRWASISDDRSSRKTGSSVFDFDGDGVAEVVYNDHYWLRVYDGTDGDVRFCLCNTTATLWEYPVVVDVDTDGHAEIVVASNDYGSGYTTCPLRPELGECEMARITAGENVGTHGVRVFASPTRDWVGTRRIWNQHAYHVTNVSERGEIPRVERRNWQVPGLNDFRLNVQPGATNLPDPTPIELAVDLRACGASMTLYFSVRNDGWSAIPAGATIAVYAEEAGSFALITRVTTTRALLPGESERFGVPYPLDGREPGETVRFRVVANDDGDPSAEDVIECRDANNVAETTASCSILF</sequence>
<dbReference type="STRING" id="927083.DB32_008116"/>
<evidence type="ECO:0000256" key="4">
    <source>
        <dbReference type="ARBA" id="ARBA00023136"/>
    </source>
</evidence>
<evidence type="ECO:0000313" key="6">
    <source>
        <dbReference type="Proteomes" id="UP000034883"/>
    </source>
</evidence>
<dbReference type="PANTHER" id="PTHR21419">
    <property type="match status" value="1"/>
</dbReference>
<keyword evidence="3" id="KW-1133">Transmembrane helix</keyword>
<organism evidence="5 6">
    <name type="scientific">Sandaracinus amylolyticus</name>
    <dbReference type="NCBI Taxonomy" id="927083"/>
    <lineage>
        <taxon>Bacteria</taxon>
        <taxon>Pseudomonadati</taxon>
        <taxon>Myxococcota</taxon>
        <taxon>Polyangia</taxon>
        <taxon>Polyangiales</taxon>
        <taxon>Sandaracinaceae</taxon>
        <taxon>Sandaracinus</taxon>
    </lineage>
</organism>
<dbReference type="SUPFAM" id="SSF69318">
    <property type="entry name" value="Integrin alpha N-terminal domain"/>
    <property type="match status" value="1"/>
</dbReference>
<evidence type="ECO:0000256" key="1">
    <source>
        <dbReference type="ARBA" id="ARBA00004167"/>
    </source>
</evidence>
<evidence type="ECO:0000256" key="3">
    <source>
        <dbReference type="ARBA" id="ARBA00022989"/>
    </source>
</evidence>
<dbReference type="InterPro" id="IPR045232">
    <property type="entry name" value="FAM234"/>
</dbReference>
<dbReference type="KEGG" id="samy:DB32_008116"/>
<dbReference type="Proteomes" id="UP000034883">
    <property type="component" value="Chromosome"/>
</dbReference>
<accession>A0A0F6W9P7</accession>
<dbReference type="GO" id="GO:0016020">
    <property type="term" value="C:membrane"/>
    <property type="evidence" value="ECO:0007669"/>
    <property type="project" value="UniProtKB-SubCell"/>
</dbReference>
<evidence type="ECO:0000313" key="5">
    <source>
        <dbReference type="EMBL" id="AKF10967.1"/>
    </source>
</evidence>
<protein>
    <submittedName>
        <fullName evidence="5">Hemolysin-related protein RbmC</fullName>
    </submittedName>
</protein>
<dbReference type="AlphaFoldDB" id="A0A0F6W9P7"/>
<keyword evidence="2" id="KW-0812">Transmembrane</keyword>
<comment type="subcellular location">
    <subcellularLocation>
        <location evidence="1">Membrane</location>
        <topology evidence="1">Single-pass membrane protein</topology>
    </subcellularLocation>
</comment>
<keyword evidence="6" id="KW-1185">Reference proteome</keyword>
<dbReference type="EMBL" id="CP011125">
    <property type="protein sequence ID" value="AKF10967.1"/>
    <property type="molecule type" value="Genomic_DNA"/>
</dbReference>
<evidence type="ECO:0000256" key="2">
    <source>
        <dbReference type="ARBA" id="ARBA00022692"/>
    </source>
</evidence>
<reference evidence="5 6" key="1">
    <citation type="submission" date="2015-03" db="EMBL/GenBank/DDBJ databases">
        <title>Genome assembly of Sandaracinus amylolyticus DSM 53668.</title>
        <authorList>
            <person name="Sharma G."/>
            <person name="Subramanian S."/>
        </authorList>
    </citation>
    <scope>NUCLEOTIDE SEQUENCE [LARGE SCALE GENOMIC DNA]</scope>
    <source>
        <strain evidence="5 6">DSM 53668</strain>
    </source>
</reference>
<dbReference type="InterPro" id="IPR028994">
    <property type="entry name" value="Integrin_alpha_N"/>
</dbReference>
<gene>
    <name evidence="5" type="ORF">DB32_008116</name>
</gene>
<keyword evidence="4" id="KW-0472">Membrane</keyword>
<dbReference type="PANTHER" id="PTHR21419:SF23">
    <property type="entry name" value="PROTEIN DEFECTIVE IN EXINE FORMATION 1"/>
    <property type="match status" value="1"/>
</dbReference>